<dbReference type="EMBL" id="MIQH01000342">
    <property type="protein sequence ID" value="OIR25374.1"/>
    <property type="molecule type" value="Genomic_DNA"/>
</dbReference>
<evidence type="ECO:0000313" key="1">
    <source>
        <dbReference type="EMBL" id="OIR25374.1"/>
    </source>
</evidence>
<gene>
    <name evidence="1" type="ORF">BGC33_06285</name>
</gene>
<proteinExistence type="predicted"/>
<name>A0A1J5U959_9GAMM</name>
<dbReference type="Proteomes" id="UP000182798">
    <property type="component" value="Unassembled WGS sequence"/>
</dbReference>
<reference evidence="2" key="1">
    <citation type="submission" date="2016-09" db="EMBL/GenBank/DDBJ databases">
        <title>Genome Sequence of Bathymodiolus thermophilus sulfur-oxidizing gill endosymbiont.</title>
        <authorList>
            <person name="Ponnudurai R."/>
            <person name="Kleiner M."/>
            <person name="Sayavedra L."/>
            <person name="Thuermer A."/>
            <person name="Felbeck H."/>
            <person name="Schlueter R."/>
            <person name="Schweder T."/>
            <person name="Markert S."/>
        </authorList>
    </citation>
    <scope>NUCLEOTIDE SEQUENCE [LARGE SCALE GENOMIC DNA]</scope>
    <source>
        <strain evidence="2">BAT/CrabSpa'14</strain>
    </source>
</reference>
<protein>
    <submittedName>
        <fullName evidence="1">Uncharacterized protein</fullName>
    </submittedName>
</protein>
<evidence type="ECO:0000313" key="2">
    <source>
        <dbReference type="Proteomes" id="UP000182798"/>
    </source>
</evidence>
<dbReference type="AlphaFoldDB" id="A0A1J5U959"/>
<accession>A0A1J5U959</accession>
<sequence length="64" mass="7384">MGNGQVERRGGLSNAILEATVQKEFYKIGFLNLYELFRNVIIGFAIRLLPKTLLKIVFKMIRKL</sequence>
<comment type="caution">
    <text evidence="1">The sequence shown here is derived from an EMBL/GenBank/DDBJ whole genome shotgun (WGS) entry which is preliminary data.</text>
</comment>
<organism evidence="1 2">
    <name type="scientific">Bathymodiolus thermophilus thioautotrophic gill symbiont</name>
    <dbReference type="NCBI Taxonomy" id="2360"/>
    <lineage>
        <taxon>Bacteria</taxon>
        <taxon>Pseudomonadati</taxon>
        <taxon>Pseudomonadota</taxon>
        <taxon>Gammaproteobacteria</taxon>
        <taxon>sulfur-oxidizing symbionts</taxon>
    </lineage>
</organism>